<dbReference type="SUPFAM" id="SSF49503">
    <property type="entry name" value="Cupredoxins"/>
    <property type="match status" value="1"/>
</dbReference>
<dbReference type="Gene3D" id="2.60.40.420">
    <property type="entry name" value="Cupredoxins - blue copper proteins"/>
    <property type="match status" value="1"/>
</dbReference>
<sequence>MFSFHRPTARAHMVFLAAGWSVAVLAGAVLTRTPLNVSASVDQTPVVITIKARQFHPPLVTLRVGQPATLVFENLDTELHSFVPKDLLRGVNLNVGGNGAPEFGEEGFKRVIIPPEGRAEIRFTPLRPGEFGYICDMPGHQMRAQIVVEQEP</sequence>
<dbReference type="Proteomes" id="UP001179121">
    <property type="component" value="Chromosome"/>
</dbReference>
<evidence type="ECO:0000313" key="2">
    <source>
        <dbReference type="EMBL" id="CAI4034061.1"/>
    </source>
</evidence>
<dbReference type="KEGG" id="nti:DNFV4_04505"/>
<accession>A0AA86N3N5</accession>
<dbReference type="EMBL" id="OX365700">
    <property type="protein sequence ID" value="CAI4034061.1"/>
    <property type="molecule type" value="Genomic_DNA"/>
</dbReference>
<dbReference type="InterPro" id="IPR028096">
    <property type="entry name" value="EfeO_Cupredoxin"/>
</dbReference>
<evidence type="ECO:0000259" key="1">
    <source>
        <dbReference type="Pfam" id="PF13473"/>
    </source>
</evidence>
<name>A0AA86N3N5_9BACT</name>
<protein>
    <submittedName>
        <fullName evidence="2">Cupredoxin_1 domain-containing protein</fullName>
    </submittedName>
</protein>
<proteinExistence type="predicted"/>
<dbReference type="AlphaFoldDB" id="A0AA86N3N5"/>
<dbReference type="InterPro" id="IPR008972">
    <property type="entry name" value="Cupredoxin"/>
</dbReference>
<feature type="domain" description="EfeO-type cupredoxin-like" evidence="1">
    <location>
        <begin position="38"/>
        <end position="148"/>
    </location>
</feature>
<gene>
    <name evidence="2" type="ORF">DNFV4_04505</name>
</gene>
<dbReference type="Pfam" id="PF13473">
    <property type="entry name" value="Cupredoxin_1"/>
    <property type="match status" value="1"/>
</dbReference>
<reference evidence="2" key="1">
    <citation type="submission" date="2022-10" db="EMBL/GenBank/DDBJ databases">
        <authorList>
            <person name="Koch H."/>
        </authorList>
    </citation>
    <scope>NUCLEOTIDE SEQUENCE</scope>
    <source>
        <strain evidence="2">DNF</strain>
    </source>
</reference>
<evidence type="ECO:0000313" key="3">
    <source>
        <dbReference type="Proteomes" id="UP001179121"/>
    </source>
</evidence>
<dbReference type="RefSeq" id="WP_289271477.1">
    <property type="nucleotide sequence ID" value="NZ_OX365700.1"/>
</dbReference>
<organism evidence="2 3">
    <name type="scientific">Nitrospira tepida</name>
    <dbReference type="NCBI Taxonomy" id="2973512"/>
    <lineage>
        <taxon>Bacteria</taxon>
        <taxon>Pseudomonadati</taxon>
        <taxon>Nitrospirota</taxon>
        <taxon>Nitrospiria</taxon>
        <taxon>Nitrospirales</taxon>
        <taxon>Nitrospiraceae</taxon>
        <taxon>Nitrospira</taxon>
    </lineage>
</organism>
<keyword evidence="3" id="KW-1185">Reference proteome</keyword>